<protein>
    <recommendedName>
        <fullName evidence="5">FAD dependent oxidoreductase domain-containing protein</fullName>
    </recommendedName>
</protein>
<evidence type="ECO:0000256" key="2">
    <source>
        <dbReference type="ARBA" id="ARBA00022630"/>
    </source>
</evidence>
<evidence type="ECO:0000313" key="6">
    <source>
        <dbReference type="EMBL" id="SUZ83397.1"/>
    </source>
</evidence>
<evidence type="ECO:0000259" key="5">
    <source>
        <dbReference type="Pfam" id="PF01266"/>
    </source>
</evidence>
<feature type="domain" description="FAD dependent oxidoreductase" evidence="5">
    <location>
        <begin position="5"/>
        <end position="356"/>
    </location>
</feature>
<proteinExistence type="predicted"/>
<gene>
    <name evidence="6" type="ORF">METZ01_LOCUS36251</name>
</gene>
<evidence type="ECO:0000256" key="1">
    <source>
        <dbReference type="ARBA" id="ARBA00001974"/>
    </source>
</evidence>
<reference evidence="6" key="1">
    <citation type="submission" date="2018-05" db="EMBL/GenBank/DDBJ databases">
        <authorList>
            <person name="Lanie J.A."/>
            <person name="Ng W.-L."/>
            <person name="Kazmierczak K.M."/>
            <person name="Andrzejewski T.M."/>
            <person name="Davidsen T.M."/>
            <person name="Wayne K.J."/>
            <person name="Tettelin H."/>
            <person name="Glass J.I."/>
            <person name="Rusch D."/>
            <person name="Podicherti R."/>
            <person name="Tsui H.-C.T."/>
            <person name="Winkler M.E."/>
        </authorList>
    </citation>
    <scope>NUCLEOTIDE SEQUENCE</scope>
</reference>
<dbReference type="InterPro" id="IPR006076">
    <property type="entry name" value="FAD-dep_OxRdtase"/>
</dbReference>
<keyword evidence="3" id="KW-0274">FAD</keyword>
<sequence>MPSYDAIVIGVGGMGSAAVYHLARRGLQVLGVEKHAIPHEMGSSHGYSRMIRYTLQEHPSYVPLVRRSYELWHEMEETAGEELMVTTGSIRAGAPDSPFFLNAQEACDLHSIPYEILTASEVNKRFPGYRFPEEISSVYQADGGFLLPERCIVTHVQAAERAGADVHSQETVLDWEVRGDGVQVRTDRDTYTAGRLVVTAGPWAANLVPELAAYAVPERQVMGWFQPKRPELYAADAFPVFGLFTEEGRYYGFPSHAVPGFKIGRAHHLLQKVDPDAINREVHPEDEDILRQAVNRYFPLAAGKLLDGKTCMYTNTPDEHFMIGTLDGQPQVSVAAGFSGHGFKFASVIGEIMADLAQSGATEHDINLFRLDRFKE</sequence>
<keyword evidence="4" id="KW-0560">Oxidoreductase</keyword>
<dbReference type="GO" id="GO:0050660">
    <property type="term" value="F:flavin adenine dinucleotide binding"/>
    <property type="evidence" value="ECO:0007669"/>
    <property type="project" value="InterPro"/>
</dbReference>
<comment type="cofactor">
    <cofactor evidence="1">
        <name>FAD</name>
        <dbReference type="ChEBI" id="CHEBI:57692"/>
    </cofactor>
</comment>
<dbReference type="NCBIfam" id="NF008425">
    <property type="entry name" value="PRK11259.1"/>
    <property type="match status" value="1"/>
</dbReference>
<dbReference type="Pfam" id="PF01266">
    <property type="entry name" value="DAO"/>
    <property type="match status" value="1"/>
</dbReference>
<dbReference type="Gene3D" id="3.30.9.10">
    <property type="entry name" value="D-Amino Acid Oxidase, subunit A, domain 2"/>
    <property type="match status" value="1"/>
</dbReference>
<dbReference type="SUPFAM" id="SSF54373">
    <property type="entry name" value="FAD-linked reductases, C-terminal domain"/>
    <property type="match status" value="1"/>
</dbReference>
<dbReference type="InterPro" id="IPR045170">
    <property type="entry name" value="MTOX"/>
</dbReference>
<dbReference type="SUPFAM" id="SSF51905">
    <property type="entry name" value="FAD/NAD(P)-binding domain"/>
    <property type="match status" value="1"/>
</dbReference>
<organism evidence="6">
    <name type="scientific">marine metagenome</name>
    <dbReference type="NCBI Taxonomy" id="408172"/>
    <lineage>
        <taxon>unclassified sequences</taxon>
        <taxon>metagenomes</taxon>
        <taxon>ecological metagenomes</taxon>
    </lineage>
</organism>
<dbReference type="Gene3D" id="3.50.50.60">
    <property type="entry name" value="FAD/NAD(P)-binding domain"/>
    <property type="match status" value="1"/>
</dbReference>
<name>A0A381R0K3_9ZZZZ</name>
<dbReference type="EMBL" id="UINC01001549">
    <property type="protein sequence ID" value="SUZ83397.1"/>
    <property type="molecule type" value="Genomic_DNA"/>
</dbReference>
<dbReference type="AlphaFoldDB" id="A0A381R0K3"/>
<accession>A0A381R0K3</accession>
<dbReference type="PANTHER" id="PTHR10961:SF7">
    <property type="entry name" value="FAD DEPENDENT OXIDOREDUCTASE DOMAIN-CONTAINING PROTEIN"/>
    <property type="match status" value="1"/>
</dbReference>
<evidence type="ECO:0000256" key="4">
    <source>
        <dbReference type="ARBA" id="ARBA00023002"/>
    </source>
</evidence>
<keyword evidence="2" id="KW-0285">Flavoprotein</keyword>
<evidence type="ECO:0000256" key="3">
    <source>
        <dbReference type="ARBA" id="ARBA00022827"/>
    </source>
</evidence>
<dbReference type="PANTHER" id="PTHR10961">
    <property type="entry name" value="PEROXISOMAL SARCOSINE OXIDASE"/>
    <property type="match status" value="1"/>
</dbReference>
<dbReference type="GO" id="GO:0008115">
    <property type="term" value="F:sarcosine oxidase activity"/>
    <property type="evidence" value="ECO:0007669"/>
    <property type="project" value="TreeGrafter"/>
</dbReference>
<dbReference type="InterPro" id="IPR036188">
    <property type="entry name" value="FAD/NAD-bd_sf"/>
</dbReference>